<comment type="caution">
    <text evidence="1">The sequence shown here is derived from an EMBL/GenBank/DDBJ whole genome shotgun (WGS) entry which is preliminary data.</text>
</comment>
<gene>
    <name evidence="1" type="ORF">CYMTET_29253</name>
</gene>
<accession>A0AAE0FL64</accession>
<evidence type="ECO:0000313" key="2">
    <source>
        <dbReference type="Proteomes" id="UP001190700"/>
    </source>
</evidence>
<reference evidence="1 2" key="1">
    <citation type="journal article" date="2015" name="Genome Biol. Evol.">
        <title>Comparative Genomics of a Bacterivorous Green Alga Reveals Evolutionary Causalities and Consequences of Phago-Mixotrophic Mode of Nutrition.</title>
        <authorList>
            <person name="Burns J.A."/>
            <person name="Paasch A."/>
            <person name="Narechania A."/>
            <person name="Kim E."/>
        </authorList>
    </citation>
    <scope>NUCLEOTIDE SEQUENCE [LARGE SCALE GENOMIC DNA]</scope>
    <source>
        <strain evidence="1 2">PLY_AMNH</strain>
    </source>
</reference>
<protein>
    <submittedName>
        <fullName evidence="1">Uncharacterized protein</fullName>
    </submittedName>
</protein>
<proteinExistence type="predicted"/>
<dbReference type="AlphaFoldDB" id="A0AAE0FL64"/>
<dbReference type="Proteomes" id="UP001190700">
    <property type="component" value="Unassembled WGS sequence"/>
</dbReference>
<sequence length="432" mass="47858">MALGYKTYSNQTLGFLAYRESLRALHAKLPDDMDVVALYTEAIMTSRCAPDGYHFYDARTGAALPDIRAASDLLRHCVDTSPHPFCRHLFIHITEPSRSFAGDSSSAADALMAQYRGTQAQHLQHMPAHTYLRTGRYHEAVVAGFLSIASDATFLSHERLPYGPAHNTAFQVYVACMSGERAVALRSADHLRSIYAAAPDRQDGPGPEQGWHIWRTTRLRFGAWSDVLSDSDKIPRNWPYARLLGHYAKGMALLGDPAHVDLAGARVYLSAVQNDTQNVVARYSGLVLVANFTLSSAIAHRSGETAGTVELLRRAVEEQTSWAYGGPPAWHLPMRQCLGEVLLGLRHAEDAVETFSADLVEFPENMYSLYGLREGMKLLPEKYPRSAVAEVTERLSNASQWAEIPVSSACLPFSNRTAISLWSQNINQEKHQ</sequence>
<organism evidence="1 2">
    <name type="scientific">Cymbomonas tetramitiformis</name>
    <dbReference type="NCBI Taxonomy" id="36881"/>
    <lineage>
        <taxon>Eukaryota</taxon>
        <taxon>Viridiplantae</taxon>
        <taxon>Chlorophyta</taxon>
        <taxon>Pyramimonadophyceae</taxon>
        <taxon>Pyramimonadales</taxon>
        <taxon>Pyramimonadaceae</taxon>
        <taxon>Cymbomonas</taxon>
    </lineage>
</organism>
<evidence type="ECO:0000313" key="1">
    <source>
        <dbReference type="EMBL" id="KAK3261862.1"/>
    </source>
</evidence>
<dbReference type="PANTHER" id="PTHR45588:SF1">
    <property type="entry name" value="WW DOMAIN-CONTAINING PROTEIN"/>
    <property type="match status" value="1"/>
</dbReference>
<keyword evidence="2" id="KW-1185">Reference proteome</keyword>
<dbReference type="EMBL" id="LGRX02016596">
    <property type="protein sequence ID" value="KAK3261862.1"/>
    <property type="molecule type" value="Genomic_DNA"/>
</dbReference>
<dbReference type="PANTHER" id="PTHR45588">
    <property type="entry name" value="TPR DOMAIN-CONTAINING PROTEIN"/>
    <property type="match status" value="1"/>
</dbReference>
<name>A0AAE0FL64_9CHLO</name>